<evidence type="ECO:0000256" key="9">
    <source>
        <dbReference type="SAM" id="MobiDB-lite"/>
    </source>
</evidence>
<dbReference type="GO" id="GO:0020037">
    <property type="term" value="F:heme binding"/>
    <property type="evidence" value="ECO:0007669"/>
    <property type="project" value="InterPro"/>
</dbReference>
<keyword evidence="3 7" id="KW-0479">Metal-binding</keyword>
<keyword evidence="6 7" id="KW-0408">Iron</keyword>
<dbReference type="Proteomes" id="UP000000763">
    <property type="component" value="Chromosome 12"/>
</dbReference>
<keyword evidence="4" id="KW-0472">Membrane</keyword>
<feature type="compositionally biased region" description="Low complexity" evidence="9">
    <location>
        <begin position="117"/>
        <end position="126"/>
    </location>
</feature>
<feature type="compositionally biased region" description="Low complexity" evidence="9">
    <location>
        <begin position="66"/>
        <end position="78"/>
    </location>
</feature>
<keyword evidence="2" id="KW-0812">Transmembrane</keyword>
<protein>
    <submittedName>
        <fullName evidence="10">Os12g0582700 protein</fullName>
    </submittedName>
</protein>
<dbReference type="GO" id="GO:0005506">
    <property type="term" value="F:iron ion binding"/>
    <property type="evidence" value="ECO:0007669"/>
    <property type="project" value="InterPro"/>
</dbReference>
<evidence type="ECO:0000256" key="3">
    <source>
        <dbReference type="ARBA" id="ARBA00022723"/>
    </source>
</evidence>
<keyword evidence="8" id="KW-0503">Monooxygenase</keyword>
<keyword evidence="4" id="KW-1133">Transmembrane helix</keyword>
<evidence type="ECO:0000313" key="11">
    <source>
        <dbReference type="Proteomes" id="UP000000763"/>
    </source>
</evidence>
<dbReference type="Gene3D" id="1.10.630.10">
    <property type="entry name" value="Cytochrome P450"/>
    <property type="match status" value="1"/>
</dbReference>
<dbReference type="SUPFAM" id="SSF48264">
    <property type="entry name" value="Cytochrome P450"/>
    <property type="match status" value="1"/>
</dbReference>
<feature type="compositionally biased region" description="Basic residues" evidence="9">
    <location>
        <begin position="149"/>
        <end position="164"/>
    </location>
</feature>
<evidence type="ECO:0000256" key="1">
    <source>
        <dbReference type="ARBA" id="ARBA00022617"/>
    </source>
</evidence>
<evidence type="ECO:0000313" key="10">
    <source>
        <dbReference type="EMBL" id="BAH95757.1"/>
    </source>
</evidence>
<dbReference type="InterPro" id="IPR002401">
    <property type="entry name" value="Cyt_P450_E_grp-I"/>
</dbReference>
<dbReference type="EMBL" id="AP008218">
    <property type="protein sequence ID" value="BAH95757.1"/>
    <property type="molecule type" value="Genomic_DNA"/>
</dbReference>
<dbReference type="InterPro" id="IPR036396">
    <property type="entry name" value="Cyt_P450_sf"/>
</dbReference>
<dbReference type="PRINTS" id="PR00463">
    <property type="entry name" value="EP450I"/>
</dbReference>
<evidence type="ECO:0000256" key="6">
    <source>
        <dbReference type="ARBA" id="ARBA00023004"/>
    </source>
</evidence>
<feature type="region of interest" description="Disordered" evidence="9">
    <location>
        <begin position="18"/>
        <end position="164"/>
    </location>
</feature>
<evidence type="ECO:0000256" key="7">
    <source>
        <dbReference type="PIRSR" id="PIRSR602401-1"/>
    </source>
</evidence>
<dbReference type="KEGG" id="dosa:Os12g0582700"/>
<evidence type="ECO:0000256" key="5">
    <source>
        <dbReference type="ARBA" id="ARBA00023002"/>
    </source>
</evidence>
<dbReference type="PANTHER" id="PTHR47947">
    <property type="entry name" value="CYTOCHROME P450 82C3-RELATED"/>
    <property type="match status" value="1"/>
</dbReference>
<proteinExistence type="inferred from homology"/>
<reference evidence="11" key="2">
    <citation type="journal article" date="2008" name="Nucleic Acids Res.">
        <title>The rice annotation project database (RAP-DB): 2008 update.</title>
        <authorList>
            <consortium name="The rice annotation project (RAP)"/>
        </authorList>
    </citation>
    <scope>GENOME REANNOTATION</scope>
    <source>
        <strain evidence="11">cv. Nipponbare</strain>
    </source>
</reference>
<dbReference type="PROSITE" id="PS00086">
    <property type="entry name" value="CYTOCHROME_P450"/>
    <property type="match status" value="1"/>
</dbReference>
<evidence type="ECO:0000256" key="4">
    <source>
        <dbReference type="ARBA" id="ARBA00022989"/>
    </source>
</evidence>
<reference evidence="10 11" key="1">
    <citation type="journal article" date="2005" name="Nature">
        <title>The map-based sequence of the rice genome.</title>
        <authorList>
            <consortium name="International rice genome sequencing project (IRGSP)"/>
            <person name="Matsumoto T."/>
            <person name="Wu J."/>
            <person name="Kanamori H."/>
            <person name="Katayose Y."/>
            <person name="Fujisawa M."/>
            <person name="Namiki N."/>
            <person name="Mizuno H."/>
            <person name="Yamamoto K."/>
            <person name="Antonio B.A."/>
            <person name="Baba T."/>
            <person name="Sakata K."/>
            <person name="Nagamura Y."/>
            <person name="Aoki H."/>
            <person name="Arikawa K."/>
            <person name="Arita K."/>
            <person name="Bito T."/>
            <person name="Chiden Y."/>
            <person name="Fujitsuka N."/>
            <person name="Fukunaka R."/>
            <person name="Hamada M."/>
            <person name="Harada C."/>
            <person name="Hayashi A."/>
            <person name="Hijishita S."/>
            <person name="Honda M."/>
            <person name="Hosokawa S."/>
            <person name="Ichikawa Y."/>
            <person name="Idonuma A."/>
            <person name="Iijima M."/>
            <person name="Ikeda M."/>
            <person name="Ikeno M."/>
            <person name="Ito K."/>
            <person name="Ito S."/>
            <person name="Ito T."/>
            <person name="Ito Y."/>
            <person name="Ito Y."/>
            <person name="Iwabuchi A."/>
            <person name="Kamiya K."/>
            <person name="Karasawa W."/>
            <person name="Kurita K."/>
            <person name="Katagiri S."/>
            <person name="Kikuta A."/>
            <person name="Kobayashi H."/>
            <person name="Kobayashi N."/>
            <person name="Machita K."/>
            <person name="Maehara T."/>
            <person name="Masukawa M."/>
            <person name="Mizubayashi T."/>
            <person name="Mukai Y."/>
            <person name="Nagasaki H."/>
            <person name="Nagata Y."/>
            <person name="Naito S."/>
            <person name="Nakashima M."/>
            <person name="Nakama Y."/>
            <person name="Nakamichi Y."/>
            <person name="Nakamura M."/>
            <person name="Meguro A."/>
            <person name="Negishi M."/>
            <person name="Ohta I."/>
            <person name="Ohta T."/>
            <person name="Okamoto M."/>
            <person name="Ono N."/>
            <person name="Saji S."/>
            <person name="Sakaguchi M."/>
            <person name="Sakai K."/>
            <person name="Shibata M."/>
            <person name="Shimokawa T."/>
            <person name="Song J."/>
            <person name="Takazaki Y."/>
            <person name="Terasawa K."/>
            <person name="Tsugane M."/>
            <person name="Tsuji K."/>
            <person name="Ueda S."/>
            <person name="Waki K."/>
            <person name="Yamagata H."/>
            <person name="Yamamoto M."/>
            <person name="Yamamoto S."/>
            <person name="Yamane H."/>
            <person name="Yoshiki S."/>
            <person name="Yoshihara R."/>
            <person name="Yukawa K."/>
            <person name="Zhong H."/>
            <person name="Yano M."/>
            <person name="Yuan Q."/>
            <person name="Ouyang S."/>
            <person name="Liu J."/>
            <person name="Jones K.M."/>
            <person name="Gansberger K."/>
            <person name="Moffat K."/>
            <person name="Hill J."/>
            <person name="Bera J."/>
            <person name="Fadrosh D."/>
            <person name="Jin S."/>
            <person name="Johri S."/>
            <person name="Kim M."/>
            <person name="Overton L."/>
            <person name="Reardon M."/>
            <person name="Tsitrin T."/>
            <person name="Vuong H."/>
            <person name="Weaver B."/>
            <person name="Ciecko A."/>
            <person name="Tallon L."/>
            <person name="Jackson J."/>
            <person name="Pai G."/>
            <person name="Aken S.V."/>
            <person name="Utterback T."/>
            <person name="Reidmuller S."/>
            <person name="Feldblyum T."/>
            <person name="Hsiao J."/>
            <person name="Zismann V."/>
            <person name="Iobst S."/>
            <person name="de Vazeille A.R."/>
            <person name="Buell C.R."/>
            <person name="Ying K."/>
            <person name="Li Y."/>
            <person name="Lu T."/>
            <person name="Huang Y."/>
            <person name="Zhao Q."/>
            <person name="Feng Q."/>
            <person name="Zhang L."/>
            <person name="Zhu J."/>
            <person name="Weng Q."/>
            <person name="Mu J."/>
            <person name="Lu Y."/>
            <person name="Fan D."/>
            <person name="Liu Y."/>
            <person name="Guan J."/>
            <person name="Zhang Y."/>
            <person name="Yu S."/>
            <person name="Liu X."/>
            <person name="Zhang Y."/>
            <person name="Hong G."/>
            <person name="Han B."/>
            <person name="Choisne N."/>
            <person name="Demange N."/>
            <person name="Orjeda G."/>
            <person name="Samain S."/>
            <person name="Cattolico L."/>
            <person name="Pelletier E."/>
            <person name="Couloux A."/>
            <person name="Segurens B."/>
            <person name="Wincker P."/>
            <person name="D'Hont A."/>
            <person name="Scarpelli C."/>
            <person name="Weissenbach J."/>
            <person name="Salanoubat M."/>
            <person name="Quetier F."/>
            <person name="Yu Y."/>
            <person name="Kim H.R."/>
            <person name="Rambo T."/>
            <person name="Currie J."/>
            <person name="Collura K."/>
            <person name="Luo M."/>
            <person name="Yang T."/>
            <person name="Ammiraju J.S.S."/>
            <person name="Engler F."/>
            <person name="Soderlund C."/>
            <person name="Wing R.A."/>
            <person name="Palmer L.E."/>
            <person name="de la Bastide M."/>
            <person name="Spiegel L."/>
            <person name="Nascimento L."/>
            <person name="Zutavern T."/>
            <person name="O'Shaughnessy A."/>
            <person name="Dike S."/>
            <person name="Dedhia N."/>
            <person name="Preston R."/>
            <person name="Balija V."/>
            <person name="McCombie W.R."/>
            <person name="Chow T."/>
            <person name="Chen H."/>
            <person name="Chung M."/>
            <person name="Chen C."/>
            <person name="Shaw J."/>
            <person name="Wu H."/>
            <person name="Hsiao K."/>
            <person name="Chao Y."/>
            <person name="Chu M."/>
            <person name="Cheng C."/>
            <person name="Hour A."/>
            <person name="Lee P."/>
            <person name="Lin S."/>
            <person name="Lin Y."/>
            <person name="Liou J."/>
            <person name="Liu S."/>
            <person name="Hsing Y."/>
            <person name="Raghuvanshi S."/>
            <person name="Mohanty A."/>
            <person name="Bharti A.K."/>
            <person name="Gaur A."/>
            <person name="Gupta V."/>
            <person name="Kumar D."/>
            <person name="Ravi V."/>
            <person name="Vij S."/>
            <person name="Kapur A."/>
            <person name="Khurana P."/>
            <person name="Khurana P."/>
            <person name="Khurana J.P."/>
            <person name="Tyagi A.K."/>
            <person name="Gaikwad K."/>
            <person name="Singh A."/>
            <person name="Dalal V."/>
            <person name="Srivastava S."/>
            <person name="Dixit A."/>
            <person name="Pal A.K."/>
            <person name="Ghazi I.A."/>
            <person name="Yadav M."/>
            <person name="Pandit A."/>
            <person name="Bhargava A."/>
            <person name="Sureshbabu K."/>
            <person name="Batra K."/>
            <person name="Sharma T.R."/>
            <person name="Mohapatra T."/>
            <person name="Singh N.K."/>
            <person name="Messing J."/>
            <person name="Nelson A.B."/>
            <person name="Fuks G."/>
            <person name="Kavchok S."/>
            <person name="Keizer G."/>
            <person name="Linton E."/>
            <person name="Llaca V."/>
            <person name="Song R."/>
            <person name="Tanyolac B."/>
            <person name="Young S."/>
            <person name="Ho-Il K."/>
            <person name="Hahn J.H."/>
            <person name="Sangsakoo G."/>
            <person name="Vanavichit A."/>
            <person name="de Mattos Luiz.A.T."/>
            <person name="Zimmer P.D."/>
            <person name="Malone G."/>
            <person name="Dellagostin O."/>
            <person name="de Oliveira A.C."/>
            <person name="Bevan M."/>
            <person name="Bancroft I."/>
            <person name="Minx P."/>
            <person name="Cordum H."/>
            <person name="Wilson R."/>
            <person name="Cheng Z."/>
            <person name="Jin W."/>
            <person name="Jiang J."/>
            <person name="Leong S.A."/>
            <person name="Iwama H."/>
            <person name="Gojobori T."/>
            <person name="Itoh T."/>
            <person name="Niimura Y."/>
            <person name="Fujii Y."/>
            <person name="Habara T."/>
            <person name="Sakai H."/>
            <person name="Sato Y."/>
            <person name="Wilson G."/>
            <person name="Kumar K."/>
            <person name="McCouch S."/>
            <person name="Juretic N."/>
            <person name="Hoen D."/>
            <person name="Wright S."/>
            <person name="Bruskiewich R."/>
            <person name="Bureau T."/>
            <person name="Miyao A."/>
            <person name="Hirochika H."/>
            <person name="Nishikawa T."/>
            <person name="Kadowaki K."/>
            <person name="Sugiura M."/>
            <person name="Burr B."/>
            <person name="Sasaki T."/>
        </authorList>
    </citation>
    <scope>NUCLEOTIDE SEQUENCE [LARGE SCALE GENOMIC DNA]</scope>
    <source>
        <strain evidence="11">cv. Nipponbare</strain>
    </source>
</reference>
<sequence>MQSFIHLVHGDLTSLRLRLSSPPPPPHMASLPSPILPSSTTQWRRWPAHPEPAGPPRRRPPPPPQEAAAPLPRRAGGALRRRRGAPPAPVRREAGGARLLPGRRRRVLHGARRRARGPPGARVAAAAHRRLPHHRHGGAQRAVAPPPPPRHRPRPLRPPPRRHLPARDAEARAMAARLYSSSSSSSAASAVVVGVKPAAYGFVASVIMSMVAGERMAEEDVLRFKAITEAGLAAAGAANRQDFLPFLRLLDFGRARRRLAGIAKERHDFGQRIVDEYRRRHRRRLAVAADDFSSSPPRRTVIGDLLRQQESSPESYADEVIRTVCLSLLQAGTDTSASTIEWAMALLLNNPDVLRKATDEINSVVGMSRLLQEPDLANLPYLRCIITETLRLYPLAPHLVPHEASRDCMVAGHVIARGTMVLVDVYSMQRDPRVWEDPDKFIPERFKGFKVDGSGWMMPFGMGRRKCPGEGLALRTVGMALGVMIQCFQWERVGKKKVDMSEGSGLTMPMAVPLMAMCLPRVEMESVLKSL</sequence>
<feature type="compositionally biased region" description="Low complexity" evidence="9">
    <location>
        <begin position="28"/>
        <end position="39"/>
    </location>
</feature>
<feature type="compositionally biased region" description="Pro residues" evidence="9">
    <location>
        <begin position="49"/>
        <end position="65"/>
    </location>
</feature>
<comment type="cofactor">
    <cofactor evidence="7">
        <name>heme</name>
        <dbReference type="ChEBI" id="CHEBI:30413"/>
    </cofactor>
</comment>
<keyword evidence="1 7" id="KW-0349">Heme</keyword>
<accession>C7JAB4</accession>
<dbReference type="PRINTS" id="PR00385">
    <property type="entry name" value="P450"/>
</dbReference>
<dbReference type="InterPro" id="IPR050651">
    <property type="entry name" value="Plant_Cytochrome_P450_Monoox"/>
</dbReference>
<comment type="similarity">
    <text evidence="8">Belongs to the cytochrome P450 family.</text>
</comment>
<dbReference type="GO" id="GO:0016705">
    <property type="term" value="F:oxidoreductase activity, acting on paired donors, with incorporation or reduction of molecular oxygen"/>
    <property type="evidence" value="ECO:0007669"/>
    <property type="project" value="InterPro"/>
</dbReference>
<gene>
    <name evidence="10" type="ordered locus">Os12g0582700</name>
</gene>
<feature type="compositionally biased region" description="Basic residues" evidence="9">
    <location>
        <begin position="127"/>
        <end position="138"/>
    </location>
</feature>
<keyword evidence="5 8" id="KW-0560">Oxidoreductase</keyword>
<feature type="compositionally biased region" description="Basic residues" evidence="9">
    <location>
        <begin position="101"/>
        <end position="116"/>
    </location>
</feature>
<dbReference type="GO" id="GO:0004497">
    <property type="term" value="F:monooxygenase activity"/>
    <property type="evidence" value="ECO:0007669"/>
    <property type="project" value="UniProtKB-KW"/>
</dbReference>
<dbReference type="PANTHER" id="PTHR47947:SF6">
    <property type="entry name" value="CYTOCHROME P450"/>
    <property type="match status" value="1"/>
</dbReference>
<dbReference type="AlphaFoldDB" id="C7JAB4"/>
<name>C7JAB4_ORYSJ</name>
<dbReference type="Pfam" id="PF00067">
    <property type="entry name" value="p450"/>
    <property type="match status" value="1"/>
</dbReference>
<evidence type="ECO:0000256" key="2">
    <source>
        <dbReference type="ARBA" id="ARBA00022692"/>
    </source>
</evidence>
<feature type="binding site" description="axial binding residue" evidence="7">
    <location>
        <position position="467"/>
    </location>
    <ligand>
        <name>heme</name>
        <dbReference type="ChEBI" id="CHEBI:30413"/>
    </ligand>
    <ligandPart>
        <name>Fe</name>
        <dbReference type="ChEBI" id="CHEBI:18248"/>
    </ligandPart>
</feature>
<dbReference type="InterPro" id="IPR017972">
    <property type="entry name" value="Cyt_P450_CS"/>
</dbReference>
<organism evidence="10 11">
    <name type="scientific">Oryza sativa subsp. japonica</name>
    <name type="common">Rice</name>
    <dbReference type="NCBI Taxonomy" id="39947"/>
    <lineage>
        <taxon>Eukaryota</taxon>
        <taxon>Viridiplantae</taxon>
        <taxon>Streptophyta</taxon>
        <taxon>Embryophyta</taxon>
        <taxon>Tracheophyta</taxon>
        <taxon>Spermatophyta</taxon>
        <taxon>Magnoliopsida</taxon>
        <taxon>Liliopsida</taxon>
        <taxon>Poales</taxon>
        <taxon>Poaceae</taxon>
        <taxon>BOP clade</taxon>
        <taxon>Oryzoideae</taxon>
        <taxon>Oryzeae</taxon>
        <taxon>Oryzinae</taxon>
        <taxon>Oryza</taxon>
        <taxon>Oryza sativa</taxon>
    </lineage>
</organism>
<dbReference type="InterPro" id="IPR001128">
    <property type="entry name" value="Cyt_P450"/>
</dbReference>
<evidence type="ECO:0000256" key="8">
    <source>
        <dbReference type="RuleBase" id="RU000461"/>
    </source>
</evidence>